<name>A0A1B7TGW3_9ASCO</name>
<comment type="caution">
    <text evidence="10">The sequence shown here is derived from an EMBL/GenBank/DDBJ whole genome shotgun (WGS) entry which is preliminary data.</text>
</comment>
<evidence type="ECO:0000256" key="7">
    <source>
        <dbReference type="ARBA" id="ARBA00022989"/>
    </source>
</evidence>
<accession>A0A1B7TGW3</accession>
<dbReference type="Pfam" id="PF00005">
    <property type="entry name" value="ABC_tran"/>
    <property type="match status" value="1"/>
</dbReference>
<dbReference type="CDD" id="cd03244">
    <property type="entry name" value="ABCC_MRP_domain2"/>
    <property type="match status" value="1"/>
</dbReference>
<dbReference type="SUPFAM" id="SSF52540">
    <property type="entry name" value="P-loop containing nucleoside triphosphate hydrolases"/>
    <property type="match status" value="1"/>
</dbReference>
<evidence type="ECO:0000256" key="1">
    <source>
        <dbReference type="ARBA" id="ARBA00004141"/>
    </source>
</evidence>
<feature type="non-terminal residue" evidence="10">
    <location>
        <position position="1"/>
    </location>
</feature>
<dbReference type="InterPro" id="IPR050173">
    <property type="entry name" value="ABC_transporter_C-like"/>
</dbReference>
<evidence type="ECO:0000313" key="11">
    <source>
        <dbReference type="Proteomes" id="UP000092321"/>
    </source>
</evidence>
<keyword evidence="8" id="KW-0472">Membrane</keyword>
<keyword evidence="4" id="KW-0812">Transmembrane</keyword>
<comment type="subcellular location">
    <subcellularLocation>
        <location evidence="1">Membrane</location>
        <topology evidence="1">Multi-pass membrane protein</topology>
    </subcellularLocation>
</comment>
<proteinExistence type="inferred from homology"/>
<evidence type="ECO:0000259" key="9">
    <source>
        <dbReference type="PROSITE" id="PS50893"/>
    </source>
</evidence>
<dbReference type="InterPro" id="IPR003439">
    <property type="entry name" value="ABC_transporter-like_ATP-bd"/>
</dbReference>
<dbReference type="GO" id="GO:0005524">
    <property type="term" value="F:ATP binding"/>
    <property type="evidence" value="ECO:0007669"/>
    <property type="project" value="UniProtKB-KW"/>
</dbReference>
<keyword evidence="5" id="KW-0547">Nucleotide-binding</keyword>
<keyword evidence="3" id="KW-0813">Transport</keyword>
<evidence type="ECO:0000256" key="4">
    <source>
        <dbReference type="ARBA" id="ARBA00022692"/>
    </source>
</evidence>
<dbReference type="FunFam" id="3.40.50.300:FF:000565">
    <property type="entry name" value="ABC bile acid transporter"/>
    <property type="match status" value="1"/>
</dbReference>
<dbReference type="AlphaFoldDB" id="A0A1B7TGW3"/>
<dbReference type="InterPro" id="IPR003593">
    <property type="entry name" value="AAA+_ATPase"/>
</dbReference>
<evidence type="ECO:0000256" key="8">
    <source>
        <dbReference type="ARBA" id="ARBA00023136"/>
    </source>
</evidence>
<keyword evidence="10" id="KW-0378">Hydrolase</keyword>
<reference evidence="11" key="1">
    <citation type="journal article" date="2016" name="Proc. Natl. Acad. Sci. U.S.A.">
        <title>Comparative genomics of biotechnologically important yeasts.</title>
        <authorList>
            <person name="Riley R."/>
            <person name="Haridas S."/>
            <person name="Wolfe K.H."/>
            <person name="Lopes M.R."/>
            <person name="Hittinger C.T."/>
            <person name="Goeker M."/>
            <person name="Salamov A.A."/>
            <person name="Wisecaver J.H."/>
            <person name="Long T.M."/>
            <person name="Calvey C.H."/>
            <person name="Aerts A.L."/>
            <person name="Barry K.W."/>
            <person name="Choi C."/>
            <person name="Clum A."/>
            <person name="Coughlan A.Y."/>
            <person name="Deshpande S."/>
            <person name="Douglass A.P."/>
            <person name="Hanson S.J."/>
            <person name="Klenk H.-P."/>
            <person name="LaButti K.M."/>
            <person name="Lapidus A."/>
            <person name="Lindquist E.A."/>
            <person name="Lipzen A.M."/>
            <person name="Meier-Kolthoff J.P."/>
            <person name="Ohm R.A."/>
            <person name="Otillar R.P."/>
            <person name="Pangilinan J.L."/>
            <person name="Peng Y."/>
            <person name="Rokas A."/>
            <person name="Rosa C.A."/>
            <person name="Scheuner C."/>
            <person name="Sibirny A.A."/>
            <person name="Slot J.C."/>
            <person name="Stielow J.B."/>
            <person name="Sun H."/>
            <person name="Kurtzman C.P."/>
            <person name="Blackwell M."/>
            <person name="Grigoriev I.V."/>
            <person name="Jeffries T.W."/>
        </authorList>
    </citation>
    <scope>NUCLEOTIDE SEQUENCE [LARGE SCALE GENOMIC DNA]</scope>
    <source>
        <strain evidence="11">NRRL Y-1626</strain>
    </source>
</reference>
<dbReference type="SMART" id="SM00382">
    <property type="entry name" value="AAA"/>
    <property type="match status" value="1"/>
</dbReference>
<evidence type="ECO:0000256" key="5">
    <source>
        <dbReference type="ARBA" id="ARBA00022741"/>
    </source>
</evidence>
<dbReference type="Gene3D" id="3.40.50.300">
    <property type="entry name" value="P-loop containing nucleotide triphosphate hydrolases"/>
    <property type="match status" value="1"/>
</dbReference>
<dbReference type="PANTHER" id="PTHR24223:SF456">
    <property type="entry name" value="MULTIDRUG RESISTANCE-ASSOCIATED PROTEIN LETHAL(2)03659"/>
    <property type="match status" value="1"/>
</dbReference>
<dbReference type="Proteomes" id="UP000092321">
    <property type="component" value="Unassembled WGS sequence"/>
</dbReference>
<dbReference type="EMBL" id="LXPE01000005">
    <property type="protein sequence ID" value="OBA27989.1"/>
    <property type="molecule type" value="Genomic_DNA"/>
</dbReference>
<keyword evidence="11" id="KW-1185">Reference proteome</keyword>
<comment type="similarity">
    <text evidence="2">Belongs to the ABC transporter superfamily. ABCC family. Conjugate transporter (TC 3.A.1.208) subfamily.</text>
</comment>
<protein>
    <submittedName>
        <fullName evidence="10">p-loop containing nucleoside triphosphate hydrolase protein</fullName>
    </submittedName>
</protein>
<dbReference type="PANTHER" id="PTHR24223">
    <property type="entry name" value="ATP-BINDING CASSETTE SUB-FAMILY C"/>
    <property type="match status" value="1"/>
</dbReference>
<sequence>PPPNWPTKGSIQFEHVSMAYREGLPLVLKDLTFSIDDGQKIALVGRTGCGKSSTVLTLFRLVELAKGKITIDGEDISKLGLYDLRRKLTIIPQDPVLFKKSIRRNLDPFGEYSDDQLWEALVNSGAIEAHLLEHVKSQVVSKNIDENGDVHKFHLDQFVQEDGINYSNGERQVLALTRAVVKKSKILVLDEATSSVDYETDAKIQSKIVSEFKDSTVITIAHRLNTILGYDKIMVLEKGEIHEFDEPLALFKNENSIFREMCEKASITENDFSNK</sequence>
<organism evidence="10 11">
    <name type="scientific">Hanseniaspora valbyensis NRRL Y-1626</name>
    <dbReference type="NCBI Taxonomy" id="766949"/>
    <lineage>
        <taxon>Eukaryota</taxon>
        <taxon>Fungi</taxon>
        <taxon>Dikarya</taxon>
        <taxon>Ascomycota</taxon>
        <taxon>Saccharomycotina</taxon>
        <taxon>Saccharomycetes</taxon>
        <taxon>Saccharomycodales</taxon>
        <taxon>Saccharomycodaceae</taxon>
        <taxon>Hanseniaspora</taxon>
    </lineage>
</organism>
<dbReference type="PROSITE" id="PS50893">
    <property type="entry name" value="ABC_TRANSPORTER_2"/>
    <property type="match status" value="1"/>
</dbReference>
<dbReference type="InterPro" id="IPR027417">
    <property type="entry name" value="P-loop_NTPase"/>
</dbReference>
<feature type="domain" description="ABC transporter" evidence="9">
    <location>
        <begin position="11"/>
        <end position="263"/>
    </location>
</feature>
<evidence type="ECO:0000256" key="6">
    <source>
        <dbReference type="ARBA" id="ARBA00022840"/>
    </source>
</evidence>
<dbReference type="GO" id="GO:0008559">
    <property type="term" value="F:ABC-type xenobiotic transporter activity"/>
    <property type="evidence" value="ECO:0007669"/>
    <property type="project" value="TreeGrafter"/>
</dbReference>
<evidence type="ECO:0000313" key="10">
    <source>
        <dbReference type="EMBL" id="OBA27989.1"/>
    </source>
</evidence>
<dbReference type="GO" id="GO:0005886">
    <property type="term" value="C:plasma membrane"/>
    <property type="evidence" value="ECO:0007669"/>
    <property type="project" value="TreeGrafter"/>
</dbReference>
<keyword evidence="6" id="KW-0067">ATP-binding</keyword>
<dbReference type="GO" id="GO:0016887">
    <property type="term" value="F:ATP hydrolysis activity"/>
    <property type="evidence" value="ECO:0007669"/>
    <property type="project" value="InterPro"/>
</dbReference>
<evidence type="ECO:0000256" key="2">
    <source>
        <dbReference type="ARBA" id="ARBA00009726"/>
    </source>
</evidence>
<dbReference type="OrthoDB" id="6500128at2759"/>
<gene>
    <name evidence="10" type="ORF">HANVADRAFT_22173</name>
</gene>
<evidence type="ECO:0000256" key="3">
    <source>
        <dbReference type="ARBA" id="ARBA00022448"/>
    </source>
</evidence>
<keyword evidence="7" id="KW-1133">Transmembrane helix</keyword>